<gene>
    <name evidence="1" type="ORF">NDU88_011042</name>
</gene>
<organism evidence="1 2">
    <name type="scientific">Pleurodeles waltl</name>
    <name type="common">Iberian ribbed newt</name>
    <dbReference type="NCBI Taxonomy" id="8319"/>
    <lineage>
        <taxon>Eukaryota</taxon>
        <taxon>Metazoa</taxon>
        <taxon>Chordata</taxon>
        <taxon>Craniata</taxon>
        <taxon>Vertebrata</taxon>
        <taxon>Euteleostomi</taxon>
        <taxon>Amphibia</taxon>
        <taxon>Batrachia</taxon>
        <taxon>Caudata</taxon>
        <taxon>Salamandroidea</taxon>
        <taxon>Salamandridae</taxon>
        <taxon>Pleurodelinae</taxon>
        <taxon>Pleurodeles</taxon>
    </lineage>
</organism>
<accession>A0AAV7S334</accession>
<proteinExistence type="predicted"/>
<dbReference type="AlphaFoldDB" id="A0AAV7S334"/>
<comment type="caution">
    <text evidence="1">The sequence shown here is derived from an EMBL/GenBank/DDBJ whole genome shotgun (WGS) entry which is preliminary data.</text>
</comment>
<name>A0AAV7S334_PLEWA</name>
<evidence type="ECO:0000313" key="1">
    <source>
        <dbReference type="EMBL" id="KAJ1158351.1"/>
    </source>
</evidence>
<evidence type="ECO:0000313" key="2">
    <source>
        <dbReference type="Proteomes" id="UP001066276"/>
    </source>
</evidence>
<protein>
    <submittedName>
        <fullName evidence="1">Uncharacterized protein</fullName>
    </submittedName>
</protein>
<dbReference type="EMBL" id="JANPWB010000009">
    <property type="protein sequence ID" value="KAJ1158351.1"/>
    <property type="molecule type" value="Genomic_DNA"/>
</dbReference>
<dbReference type="Proteomes" id="UP001066276">
    <property type="component" value="Chromosome 5"/>
</dbReference>
<sequence>MARALRERIVYDLRLPHVSSTFIPLSFFTPNLPCVPLHARVFLQAYCLFQARSLCRDERFLFASSPEVPHPSALARSVSLKTLLSLRAAELFYRRSCWSAFDLRFSALVPERVFEYLLSLRGAELFFQRSCRSAFELRVCLLYEDRLKRLCLILNKVHPRY</sequence>
<keyword evidence="2" id="KW-1185">Reference proteome</keyword>
<reference evidence="1" key="1">
    <citation type="journal article" date="2022" name="bioRxiv">
        <title>Sequencing and chromosome-scale assembly of the giantPleurodeles waltlgenome.</title>
        <authorList>
            <person name="Brown T."/>
            <person name="Elewa A."/>
            <person name="Iarovenko S."/>
            <person name="Subramanian E."/>
            <person name="Araus A.J."/>
            <person name="Petzold A."/>
            <person name="Susuki M."/>
            <person name="Suzuki K.-i.T."/>
            <person name="Hayashi T."/>
            <person name="Toyoda A."/>
            <person name="Oliveira C."/>
            <person name="Osipova E."/>
            <person name="Leigh N.D."/>
            <person name="Simon A."/>
            <person name="Yun M.H."/>
        </authorList>
    </citation>
    <scope>NUCLEOTIDE SEQUENCE</scope>
    <source>
        <strain evidence="1">20211129_DDA</strain>
        <tissue evidence="1">Liver</tissue>
    </source>
</reference>